<evidence type="ECO:0000313" key="2">
    <source>
        <dbReference type="Proteomes" id="UP000464314"/>
    </source>
</evidence>
<evidence type="ECO:0000313" key="1">
    <source>
        <dbReference type="EMBL" id="QHQ62374.1"/>
    </source>
</evidence>
<dbReference type="Pfam" id="PF12176">
    <property type="entry name" value="MtaB"/>
    <property type="match status" value="1"/>
</dbReference>
<dbReference type="GO" id="GO:0032259">
    <property type="term" value="P:methylation"/>
    <property type="evidence" value="ECO:0007669"/>
    <property type="project" value="UniProtKB-KW"/>
</dbReference>
<dbReference type="EMBL" id="CP048000">
    <property type="protein sequence ID" value="QHQ62374.1"/>
    <property type="molecule type" value="Genomic_DNA"/>
</dbReference>
<accession>A0A6P1TMZ7</accession>
<protein>
    <submittedName>
        <fullName evidence="1">Methanol--corrinoid methyltransferase</fullName>
    </submittedName>
</protein>
<dbReference type="Proteomes" id="UP000464314">
    <property type="component" value="Chromosome"/>
</dbReference>
<gene>
    <name evidence="1" type="ORF">Ana3638_17590</name>
</gene>
<reference evidence="1 2" key="1">
    <citation type="submission" date="2020-01" db="EMBL/GenBank/DDBJ databases">
        <title>Genome analysis of Anaerocolumna sp. CBA3638.</title>
        <authorList>
            <person name="Kim J."/>
            <person name="Roh S.W."/>
        </authorList>
    </citation>
    <scope>NUCLEOTIDE SEQUENCE [LARGE SCALE GENOMIC DNA]</scope>
    <source>
        <strain evidence="1 2">CBA3638</strain>
    </source>
</reference>
<dbReference type="KEGG" id="anr:Ana3638_17590"/>
<dbReference type="InterPro" id="IPR021079">
    <property type="entry name" value="MeOH-cob_MeTrfase_bsu"/>
</dbReference>
<proteinExistence type="predicted"/>
<organism evidence="1 2">
    <name type="scientific">Anaerocolumna sedimenticola</name>
    <dbReference type="NCBI Taxonomy" id="2696063"/>
    <lineage>
        <taxon>Bacteria</taxon>
        <taxon>Bacillati</taxon>
        <taxon>Bacillota</taxon>
        <taxon>Clostridia</taxon>
        <taxon>Lachnospirales</taxon>
        <taxon>Lachnospiraceae</taxon>
        <taxon>Anaerocolumna</taxon>
    </lineage>
</organism>
<name>A0A6P1TMZ7_9FIRM</name>
<dbReference type="AlphaFoldDB" id="A0A6P1TMZ7"/>
<keyword evidence="1" id="KW-0808">Transferase</keyword>
<dbReference type="RefSeq" id="WP_161839198.1">
    <property type="nucleotide sequence ID" value="NZ_CP048000.1"/>
</dbReference>
<keyword evidence="1" id="KW-0489">Methyltransferase</keyword>
<sequence>MSRQFTKLAYTSVDDFTYGSCPNPVTTKNGLVIGGGLIYPEVNFTLPPMNIRQETMPEVLRIYKDIIDGVLKKAHELHAPGLVVEFETLPDMTEHPEWGIEIHKLLRDTMFEYEAKYGLKSAMRMTPNDLREMSRPPVMRSGQYWEAMVKTFEGTARDGADILAIESTGGKEVNDEAIVNADLRTSIFALGCLASRDMKWLWTNISDIAKAHNAISGGDSACGFANTSMVLAEQGFIPKVYATVMRTITTPRALIAIENGAVGPGKDCAYENVYLKAITGTPIALEGKSAACAHFSPIGNIAASVADLWSNESVQQVKLLSGFAPVVSTEQLIYDCRLMNTAANKGQAKLMRDFLVESDCYLDPQAYILRPEIAFEIGNEIVKTQDPFIRTLNTAKLTLEILQRAVKNKELVLEERELNWLDILESQIEEIPEDEEAFIAEMKKEVDTSKYNPAEYGI</sequence>
<keyword evidence="2" id="KW-1185">Reference proteome</keyword>
<dbReference type="GO" id="GO:0008168">
    <property type="term" value="F:methyltransferase activity"/>
    <property type="evidence" value="ECO:0007669"/>
    <property type="project" value="UniProtKB-KW"/>
</dbReference>